<organism evidence="1 2">
    <name type="scientific">Limnobacter thiooxidans</name>
    <dbReference type="NCBI Taxonomy" id="131080"/>
    <lineage>
        <taxon>Bacteria</taxon>
        <taxon>Pseudomonadati</taxon>
        <taxon>Pseudomonadota</taxon>
        <taxon>Betaproteobacteria</taxon>
        <taxon>Burkholderiales</taxon>
        <taxon>Burkholderiaceae</taxon>
        <taxon>Limnobacter</taxon>
    </lineage>
</organism>
<accession>A0AA86IZS7</accession>
<evidence type="ECO:0000313" key="2">
    <source>
        <dbReference type="Proteomes" id="UP001329151"/>
    </source>
</evidence>
<dbReference type="KEGG" id="lto:RGQ30_23080"/>
<dbReference type="InterPro" id="IPR019600">
    <property type="entry name" value="Hemin_uptake_protein_HemP"/>
</dbReference>
<dbReference type="Proteomes" id="UP001329151">
    <property type="component" value="Chromosome"/>
</dbReference>
<gene>
    <name evidence="1" type="ORF">RGQ30_23080</name>
</gene>
<dbReference type="Gene3D" id="2.10.70.10">
    <property type="entry name" value="Complement Module, domain 1"/>
    <property type="match status" value="1"/>
</dbReference>
<evidence type="ECO:0000313" key="1">
    <source>
        <dbReference type="EMBL" id="BET26807.1"/>
    </source>
</evidence>
<dbReference type="EMBL" id="AP028947">
    <property type="protein sequence ID" value="BET26807.1"/>
    <property type="molecule type" value="Genomic_DNA"/>
</dbReference>
<reference evidence="1 2" key="1">
    <citation type="submission" date="2023-10" db="EMBL/GenBank/DDBJ databases">
        <title>Complete Genome Sequence of Limnobacter thiooxidans CS-K2T, Isolated from freshwater lake sediments in Bavaria, Germany.</title>
        <authorList>
            <person name="Naruki M."/>
            <person name="Watanabe A."/>
            <person name="Warashina T."/>
            <person name="Morita T."/>
            <person name="Arakawa K."/>
        </authorList>
    </citation>
    <scope>NUCLEOTIDE SEQUENCE [LARGE SCALE GENOMIC DNA]</scope>
    <source>
        <strain evidence="1 2">CS-K2</strain>
    </source>
</reference>
<name>A0AA86IZS7_9BURK</name>
<proteinExistence type="predicted"/>
<dbReference type="AlphaFoldDB" id="A0AA86IZS7"/>
<evidence type="ECO:0008006" key="3">
    <source>
        <dbReference type="Google" id="ProtNLM"/>
    </source>
</evidence>
<keyword evidence="2" id="KW-1185">Reference proteome</keyword>
<protein>
    <recommendedName>
        <fullName evidence="3">Hemin uptake protein HemP</fullName>
    </recommendedName>
</protein>
<sequence>MPHMKNPLSNVPISPISYSTQPEAPAALNTQQLFPKGSKERTIIHDNMEYRLRITAQGKLILTK</sequence>
<dbReference type="Pfam" id="PF10636">
    <property type="entry name" value="hemP"/>
    <property type="match status" value="1"/>
</dbReference>